<gene>
    <name evidence="17" type="ORF">AVDCRST_MAG01-01-1802</name>
</gene>
<evidence type="ECO:0000256" key="2">
    <source>
        <dbReference type="ARBA" id="ARBA00005446"/>
    </source>
</evidence>
<evidence type="ECO:0000256" key="3">
    <source>
        <dbReference type="ARBA" id="ARBA00022723"/>
    </source>
</evidence>
<dbReference type="PROSITE" id="PS50967">
    <property type="entry name" value="HRDC"/>
    <property type="match status" value="1"/>
</dbReference>
<dbReference type="Pfam" id="PF16124">
    <property type="entry name" value="RecQ_Zn_bind"/>
    <property type="match status" value="1"/>
</dbReference>
<evidence type="ECO:0000256" key="7">
    <source>
        <dbReference type="ARBA" id="ARBA00022840"/>
    </source>
</evidence>
<dbReference type="EMBL" id="CADCUW010000269">
    <property type="protein sequence ID" value="CAA9414047.1"/>
    <property type="molecule type" value="Genomic_DNA"/>
</dbReference>
<dbReference type="GO" id="GO:0030894">
    <property type="term" value="C:replisome"/>
    <property type="evidence" value="ECO:0007669"/>
    <property type="project" value="TreeGrafter"/>
</dbReference>
<comment type="similarity">
    <text evidence="2">Belongs to the helicase family. RecQ subfamily.</text>
</comment>
<dbReference type="InterPro" id="IPR014001">
    <property type="entry name" value="Helicase_ATP-bd"/>
</dbReference>
<dbReference type="PROSITE" id="PS51192">
    <property type="entry name" value="HELICASE_ATP_BIND_1"/>
    <property type="match status" value="1"/>
</dbReference>
<proteinExistence type="inferred from homology"/>
<dbReference type="GO" id="GO:0005524">
    <property type="term" value="F:ATP binding"/>
    <property type="evidence" value="ECO:0007669"/>
    <property type="project" value="UniProtKB-KW"/>
</dbReference>
<dbReference type="InterPro" id="IPR010997">
    <property type="entry name" value="HRDC-like_sf"/>
</dbReference>
<dbReference type="PANTHER" id="PTHR13710:SF105">
    <property type="entry name" value="ATP-DEPENDENT DNA HELICASE Q1"/>
    <property type="match status" value="1"/>
</dbReference>
<dbReference type="Gene3D" id="3.40.50.300">
    <property type="entry name" value="P-loop containing nucleotide triphosphate hydrolases"/>
    <property type="match status" value="2"/>
</dbReference>
<dbReference type="SUPFAM" id="SSF47819">
    <property type="entry name" value="HRDC-like"/>
    <property type="match status" value="1"/>
</dbReference>
<name>A0A6J4PIV2_9ACTN</name>
<dbReference type="Pfam" id="PF00271">
    <property type="entry name" value="Helicase_C"/>
    <property type="match status" value="1"/>
</dbReference>
<evidence type="ECO:0000256" key="9">
    <source>
        <dbReference type="ARBA" id="ARBA00023235"/>
    </source>
</evidence>
<dbReference type="CDD" id="cd17920">
    <property type="entry name" value="DEXHc_RecQ"/>
    <property type="match status" value="1"/>
</dbReference>
<dbReference type="AlphaFoldDB" id="A0A6J4PIV2"/>
<keyword evidence="5" id="KW-0378">Hydrolase</keyword>
<feature type="domain" description="Helicase ATP-binding" evidence="15">
    <location>
        <begin position="23"/>
        <end position="192"/>
    </location>
</feature>
<evidence type="ECO:0000256" key="12">
    <source>
        <dbReference type="ARBA" id="ARBA00044535"/>
    </source>
</evidence>
<dbReference type="GO" id="GO:0043138">
    <property type="term" value="F:3'-5' DNA helicase activity"/>
    <property type="evidence" value="ECO:0007669"/>
    <property type="project" value="UniProtKB-EC"/>
</dbReference>
<dbReference type="InterPro" id="IPR004589">
    <property type="entry name" value="DNA_helicase_ATP-dep_RecQ"/>
</dbReference>
<dbReference type="PANTHER" id="PTHR13710">
    <property type="entry name" value="DNA HELICASE RECQ FAMILY MEMBER"/>
    <property type="match status" value="1"/>
</dbReference>
<dbReference type="Pfam" id="PF00570">
    <property type="entry name" value="HRDC"/>
    <property type="match status" value="1"/>
</dbReference>
<dbReference type="InterPro" id="IPR002464">
    <property type="entry name" value="DNA/RNA_helicase_DEAH_CS"/>
</dbReference>
<dbReference type="SMART" id="SM00341">
    <property type="entry name" value="HRDC"/>
    <property type="match status" value="1"/>
</dbReference>
<evidence type="ECO:0000256" key="13">
    <source>
        <dbReference type="ARBA" id="ARBA00044550"/>
    </source>
</evidence>
<keyword evidence="9" id="KW-0413">Isomerase</keyword>
<evidence type="ECO:0000256" key="11">
    <source>
        <dbReference type="ARBA" id="ARBA00034808"/>
    </source>
</evidence>
<feature type="domain" description="HRDC" evidence="14">
    <location>
        <begin position="570"/>
        <end position="650"/>
    </location>
</feature>
<dbReference type="GO" id="GO:0006310">
    <property type="term" value="P:DNA recombination"/>
    <property type="evidence" value="ECO:0007669"/>
    <property type="project" value="InterPro"/>
</dbReference>
<dbReference type="InterPro" id="IPR001650">
    <property type="entry name" value="Helicase_C-like"/>
</dbReference>
<dbReference type="GO" id="GO:0043590">
    <property type="term" value="C:bacterial nucleoid"/>
    <property type="evidence" value="ECO:0007669"/>
    <property type="project" value="TreeGrafter"/>
</dbReference>
<dbReference type="GO" id="GO:0009378">
    <property type="term" value="F:four-way junction helicase activity"/>
    <property type="evidence" value="ECO:0007669"/>
    <property type="project" value="TreeGrafter"/>
</dbReference>
<dbReference type="SUPFAM" id="SSF52540">
    <property type="entry name" value="P-loop containing nucleoside triphosphate hydrolases"/>
    <property type="match status" value="1"/>
</dbReference>
<keyword evidence="8" id="KW-0238">DNA-binding</keyword>
<evidence type="ECO:0000259" key="14">
    <source>
        <dbReference type="PROSITE" id="PS50967"/>
    </source>
</evidence>
<dbReference type="SMART" id="SM00487">
    <property type="entry name" value="DEXDc"/>
    <property type="match status" value="1"/>
</dbReference>
<dbReference type="InterPro" id="IPR044876">
    <property type="entry name" value="HRDC_dom_sf"/>
</dbReference>
<protein>
    <recommendedName>
        <fullName evidence="12">ATP-dependent DNA helicase RecQ</fullName>
        <ecNumber evidence="11">5.6.2.4</ecNumber>
    </recommendedName>
    <alternativeName>
        <fullName evidence="13">DNA 3'-5' helicase RecQ</fullName>
    </alternativeName>
</protein>
<sequence>MPLNVLKEIFGFDSFRPGQEAVIRAVLEGRDTLAVMPTGGGKSLCYQIPALMQQSLTVIVSPLISLMKDQVDSLLQSSVADAAALHSGLSPEERWEVERKVRTGEIRMLYVAPERLRSLEFVLSLRRAGVGLFVVDEAHCISEWGHDFRPDYLFLPRAVRDLGSPPVLALTATATPRVRQDIRRSLGMRDPHVEVTSFNRPNLTYRVVPAEKKQKLARIMDVIRSSPPPGIVYATTRKECEELAAELRSSGVDAAAYHAGMGAARRTEVQERFMTDEVGVVVATIAFGMGVDKPNVRFVIHAAVPGSLPAYIQESGRAGRDGEGAECVVLYRGADVGRRKRLVTLNSSGEDEVSSFFRGLVGVEREGRVNAPFGSLAALGGVEPDAAGIVLGSLERSGLVSRGYDLWSEVEVRRLDEEPGDLREEVAAVHAALPGAGSVGLPELSRKVGLRPAVVQGAIYRMMVDGIAEVVPRGALVDVRLKATSLDEESRRDIASRLKGRAQAAYAQIRDVESYANLSACRREHLLRHFGDTEEVAPCSGCDFCLGEISQAPGPGAVAPTTVPTNGSNPDVDPALFERLRSWRGEKAREQKVPAYVVLHNSHLEEISARRPRTIQELGSIKGVGLRRAARYGDELLALVSGEEGEATPHHEPTEHAETNGYRPHLEAAAALIQAGRGADAVPELARALQLGGDEARKEIDELLGKS</sequence>
<keyword evidence="6 17" id="KW-0347">Helicase</keyword>
<feature type="domain" description="Helicase C-terminal" evidence="16">
    <location>
        <begin position="215"/>
        <end position="361"/>
    </location>
</feature>
<keyword evidence="7" id="KW-0067">ATP-binding</keyword>
<keyword evidence="3" id="KW-0479">Metal-binding</keyword>
<comment type="catalytic activity">
    <reaction evidence="10">
        <text>Couples ATP hydrolysis with the unwinding of duplex DNA by translocating in the 3'-5' direction.</text>
        <dbReference type="EC" id="5.6.2.4"/>
    </reaction>
</comment>
<dbReference type="GO" id="GO:0003677">
    <property type="term" value="F:DNA binding"/>
    <property type="evidence" value="ECO:0007669"/>
    <property type="project" value="UniProtKB-KW"/>
</dbReference>
<evidence type="ECO:0000256" key="4">
    <source>
        <dbReference type="ARBA" id="ARBA00022741"/>
    </source>
</evidence>
<dbReference type="GO" id="GO:0005737">
    <property type="term" value="C:cytoplasm"/>
    <property type="evidence" value="ECO:0007669"/>
    <property type="project" value="TreeGrafter"/>
</dbReference>
<evidence type="ECO:0000259" key="16">
    <source>
        <dbReference type="PROSITE" id="PS51194"/>
    </source>
</evidence>
<reference evidence="17" key="1">
    <citation type="submission" date="2020-02" db="EMBL/GenBank/DDBJ databases">
        <authorList>
            <person name="Meier V. D."/>
        </authorList>
    </citation>
    <scope>NUCLEOTIDE SEQUENCE</scope>
    <source>
        <strain evidence="17">AVDCRST_MAG01</strain>
    </source>
</reference>
<organism evidence="17">
    <name type="scientific">uncultured Rubrobacteraceae bacterium</name>
    <dbReference type="NCBI Taxonomy" id="349277"/>
    <lineage>
        <taxon>Bacteria</taxon>
        <taxon>Bacillati</taxon>
        <taxon>Actinomycetota</taxon>
        <taxon>Rubrobacteria</taxon>
        <taxon>Rubrobacterales</taxon>
        <taxon>Rubrobacteraceae</taxon>
        <taxon>environmental samples</taxon>
    </lineage>
</organism>
<dbReference type="InterPro" id="IPR002121">
    <property type="entry name" value="HRDC_dom"/>
</dbReference>
<dbReference type="EC" id="5.6.2.4" evidence="11"/>
<evidence type="ECO:0000259" key="15">
    <source>
        <dbReference type="PROSITE" id="PS51192"/>
    </source>
</evidence>
<dbReference type="GO" id="GO:0046872">
    <property type="term" value="F:metal ion binding"/>
    <property type="evidence" value="ECO:0007669"/>
    <property type="project" value="UniProtKB-KW"/>
</dbReference>
<evidence type="ECO:0000256" key="5">
    <source>
        <dbReference type="ARBA" id="ARBA00022801"/>
    </source>
</evidence>
<dbReference type="InterPro" id="IPR027417">
    <property type="entry name" value="P-loop_NTPase"/>
</dbReference>
<dbReference type="GO" id="GO:0016787">
    <property type="term" value="F:hydrolase activity"/>
    <property type="evidence" value="ECO:0007669"/>
    <property type="project" value="UniProtKB-KW"/>
</dbReference>
<evidence type="ECO:0000256" key="10">
    <source>
        <dbReference type="ARBA" id="ARBA00034617"/>
    </source>
</evidence>
<dbReference type="Gene3D" id="1.10.150.80">
    <property type="entry name" value="HRDC domain"/>
    <property type="match status" value="1"/>
</dbReference>
<dbReference type="PROSITE" id="PS51194">
    <property type="entry name" value="HELICASE_CTER"/>
    <property type="match status" value="1"/>
</dbReference>
<dbReference type="InterPro" id="IPR011545">
    <property type="entry name" value="DEAD/DEAH_box_helicase_dom"/>
</dbReference>
<comment type="cofactor">
    <cofactor evidence="1">
        <name>Mg(2+)</name>
        <dbReference type="ChEBI" id="CHEBI:18420"/>
    </cofactor>
</comment>
<keyword evidence="4" id="KW-0547">Nucleotide-binding</keyword>
<dbReference type="CDD" id="cd18794">
    <property type="entry name" value="SF2_C_RecQ"/>
    <property type="match status" value="1"/>
</dbReference>
<accession>A0A6J4PIV2</accession>
<evidence type="ECO:0000256" key="6">
    <source>
        <dbReference type="ARBA" id="ARBA00022806"/>
    </source>
</evidence>
<evidence type="ECO:0000256" key="8">
    <source>
        <dbReference type="ARBA" id="ARBA00023125"/>
    </source>
</evidence>
<dbReference type="PROSITE" id="PS00690">
    <property type="entry name" value="DEAH_ATP_HELICASE"/>
    <property type="match status" value="1"/>
</dbReference>
<dbReference type="SMART" id="SM00490">
    <property type="entry name" value="HELICc"/>
    <property type="match status" value="1"/>
</dbReference>
<evidence type="ECO:0000256" key="1">
    <source>
        <dbReference type="ARBA" id="ARBA00001946"/>
    </source>
</evidence>
<dbReference type="FunFam" id="3.40.50.300:FF:001389">
    <property type="entry name" value="ATP-dependent DNA helicase RecQ"/>
    <property type="match status" value="1"/>
</dbReference>
<dbReference type="NCBIfam" id="TIGR00614">
    <property type="entry name" value="recQ_fam"/>
    <property type="match status" value="1"/>
</dbReference>
<dbReference type="Pfam" id="PF00270">
    <property type="entry name" value="DEAD"/>
    <property type="match status" value="1"/>
</dbReference>
<dbReference type="GO" id="GO:0006281">
    <property type="term" value="P:DNA repair"/>
    <property type="evidence" value="ECO:0007669"/>
    <property type="project" value="TreeGrafter"/>
</dbReference>
<evidence type="ECO:0000313" key="17">
    <source>
        <dbReference type="EMBL" id="CAA9414047.1"/>
    </source>
</evidence>
<dbReference type="InterPro" id="IPR032284">
    <property type="entry name" value="RecQ_Zn-bd"/>
</dbReference>